<reference evidence="2 3" key="1">
    <citation type="journal article" date="2019" name="Fungal Biol. Biotechnol.">
        <title>Draft genome sequence of fastidious pathogen Ceratobasidium theobromae, which causes vascular-streak dieback in Theobroma cacao.</title>
        <authorList>
            <person name="Ali S.S."/>
            <person name="Asman A."/>
            <person name="Shao J."/>
            <person name="Firmansyah A.P."/>
            <person name="Susilo A.W."/>
            <person name="Rosmana A."/>
            <person name="McMahon P."/>
            <person name="Junaid M."/>
            <person name="Guest D."/>
            <person name="Kheng T.Y."/>
            <person name="Meinhardt L.W."/>
            <person name="Bailey B.A."/>
        </authorList>
    </citation>
    <scope>NUCLEOTIDE SEQUENCE [LARGE SCALE GENOMIC DNA]</scope>
    <source>
        <strain evidence="2 3">CT2</strain>
    </source>
</reference>
<name>A0A5N5Q9Q0_9AGAM</name>
<feature type="compositionally biased region" description="Pro residues" evidence="1">
    <location>
        <begin position="20"/>
        <end position="29"/>
    </location>
</feature>
<dbReference type="Proteomes" id="UP000383932">
    <property type="component" value="Unassembled WGS sequence"/>
</dbReference>
<comment type="caution">
    <text evidence="2">The sequence shown here is derived from an EMBL/GenBank/DDBJ whole genome shotgun (WGS) entry which is preliminary data.</text>
</comment>
<proteinExistence type="predicted"/>
<evidence type="ECO:0000256" key="1">
    <source>
        <dbReference type="SAM" id="MobiDB-lite"/>
    </source>
</evidence>
<protein>
    <submittedName>
        <fullName evidence="2">Uncharacterized protein</fullName>
    </submittedName>
</protein>
<feature type="region of interest" description="Disordered" evidence="1">
    <location>
        <begin position="1"/>
        <end position="78"/>
    </location>
</feature>
<dbReference type="AlphaFoldDB" id="A0A5N5Q9Q0"/>
<sequence length="147" mass="15611">MSRRSALSVNAPLLESPTESPVPDPPTNPQAPALQPPVDASVLKSSANPLTTNPSSQDTLTFEPPPSALVPDNGGLPTSTLNSIRTSCVLKHPAQVARRAFMAKVAAKAIDIDQKLNESIDEGAMQLDVPREYLVTHFALKSSFGEK</sequence>
<feature type="compositionally biased region" description="Polar residues" evidence="1">
    <location>
        <begin position="43"/>
        <end position="60"/>
    </location>
</feature>
<keyword evidence="3" id="KW-1185">Reference proteome</keyword>
<accession>A0A5N5Q9Q0</accession>
<organism evidence="2 3">
    <name type="scientific">Ceratobasidium theobromae</name>
    <dbReference type="NCBI Taxonomy" id="1582974"/>
    <lineage>
        <taxon>Eukaryota</taxon>
        <taxon>Fungi</taxon>
        <taxon>Dikarya</taxon>
        <taxon>Basidiomycota</taxon>
        <taxon>Agaricomycotina</taxon>
        <taxon>Agaricomycetes</taxon>
        <taxon>Cantharellales</taxon>
        <taxon>Ceratobasidiaceae</taxon>
        <taxon>Ceratobasidium</taxon>
    </lineage>
</organism>
<evidence type="ECO:0000313" key="3">
    <source>
        <dbReference type="Proteomes" id="UP000383932"/>
    </source>
</evidence>
<dbReference type="EMBL" id="SSOP01000547">
    <property type="protein sequence ID" value="KAB5588158.1"/>
    <property type="molecule type" value="Genomic_DNA"/>
</dbReference>
<evidence type="ECO:0000313" key="2">
    <source>
        <dbReference type="EMBL" id="KAB5588158.1"/>
    </source>
</evidence>
<gene>
    <name evidence="2" type="ORF">CTheo_8404</name>
</gene>